<organism evidence="1 2">
    <name type="scientific">Anaerobium acetethylicum</name>
    <dbReference type="NCBI Taxonomy" id="1619234"/>
    <lineage>
        <taxon>Bacteria</taxon>
        <taxon>Bacillati</taxon>
        <taxon>Bacillota</taxon>
        <taxon>Clostridia</taxon>
        <taxon>Lachnospirales</taxon>
        <taxon>Lachnospiraceae</taxon>
        <taxon>Anaerobium</taxon>
    </lineage>
</organism>
<accession>A0A1D3TXR2</accession>
<dbReference type="EMBL" id="FMKA01000033">
    <property type="protein sequence ID" value="SCP99144.1"/>
    <property type="molecule type" value="Genomic_DNA"/>
</dbReference>
<sequence>MSKTGYQSVTRFSTRTASTVCNMDLEAGLHFDIAVRTCEDTELSLSTRNWIEVHVASISNILDEFKDGTCIQDKWHVSQQQADGSTEPV</sequence>
<keyword evidence="2" id="KW-1185">Reference proteome</keyword>
<gene>
    <name evidence="1" type="ORF">SAMN05421730_103313</name>
</gene>
<evidence type="ECO:0000313" key="1">
    <source>
        <dbReference type="EMBL" id="SCP99144.1"/>
    </source>
</evidence>
<dbReference type="STRING" id="1619234.SAMN05421730_103313"/>
<proteinExistence type="predicted"/>
<reference evidence="1 2" key="1">
    <citation type="submission" date="2016-09" db="EMBL/GenBank/DDBJ databases">
        <authorList>
            <person name="Capua I."/>
            <person name="De Benedictis P."/>
            <person name="Joannis T."/>
            <person name="Lombin L.H."/>
            <person name="Cattoli G."/>
        </authorList>
    </citation>
    <scope>NUCLEOTIDE SEQUENCE [LARGE SCALE GENOMIC DNA]</scope>
    <source>
        <strain evidence="1 2">GluBS11</strain>
    </source>
</reference>
<dbReference type="AlphaFoldDB" id="A0A1D3TXR2"/>
<dbReference type="Proteomes" id="UP000199315">
    <property type="component" value="Unassembled WGS sequence"/>
</dbReference>
<evidence type="ECO:0000313" key="2">
    <source>
        <dbReference type="Proteomes" id="UP000199315"/>
    </source>
</evidence>
<protein>
    <submittedName>
        <fullName evidence="1">Uncharacterized protein</fullName>
    </submittedName>
</protein>
<name>A0A1D3TXR2_9FIRM</name>